<dbReference type="AlphaFoldDB" id="A0A414KHZ7"/>
<name>A0A414KHZ7_9FIRM</name>
<proteinExistence type="predicted"/>
<organism evidence="1 2">
    <name type="scientific">Blautia obeum</name>
    <dbReference type="NCBI Taxonomy" id="40520"/>
    <lineage>
        <taxon>Bacteria</taxon>
        <taxon>Bacillati</taxon>
        <taxon>Bacillota</taxon>
        <taxon>Clostridia</taxon>
        <taxon>Lachnospirales</taxon>
        <taxon>Lachnospiraceae</taxon>
        <taxon>Blautia</taxon>
    </lineage>
</organism>
<accession>A0A414KHZ7</accession>
<reference evidence="1 2" key="1">
    <citation type="submission" date="2018-08" db="EMBL/GenBank/DDBJ databases">
        <title>A genome reference for cultivated species of the human gut microbiota.</title>
        <authorList>
            <person name="Zou Y."/>
            <person name="Xue W."/>
            <person name="Luo G."/>
        </authorList>
    </citation>
    <scope>NUCLEOTIDE SEQUENCE [LARGE SCALE GENOMIC DNA]</scope>
    <source>
        <strain evidence="1 2">AM27-32LB</strain>
    </source>
</reference>
<evidence type="ECO:0000313" key="2">
    <source>
        <dbReference type="Proteomes" id="UP000283928"/>
    </source>
</evidence>
<comment type="caution">
    <text evidence="1">The sequence shown here is derived from an EMBL/GenBank/DDBJ whole genome shotgun (WGS) entry which is preliminary data.</text>
</comment>
<sequence length="176" mass="20542">MGGKHEVTNGKDVARLLVDEYLNCHPTGHKKFMESMAKEQQEIKDNYTYLGFAWLKGLSEVRYYDLRNEASKLMADDLCLHVKEQPERVRLVYEGAEEMEINPSDEEQMAKMFTCYLLAGSMDGYGEFVDYALDTHRTLQQNLTRFFVEWFAKAEKGSAFLKRAKMVYSRYSLPYI</sequence>
<dbReference type="EMBL" id="QSKO01000006">
    <property type="protein sequence ID" value="RHE76289.1"/>
    <property type="molecule type" value="Genomic_DNA"/>
</dbReference>
<gene>
    <name evidence="1" type="ORF">DW723_05950</name>
</gene>
<protein>
    <submittedName>
        <fullName evidence="1">Uncharacterized protein</fullName>
    </submittedName>
</protein>
<evidence type="ECO:0000313" key="1">
    <source>
        <dbReference type="EMBL" id="RHE76289.1"/>
    </source>
</evidence>
<dbReference type="Proteomes" id="UP000283928">
    <property type="component" value="Unassembled WGS sequence"/>
</dbReference>